<dbReference type="FunFam" id="3.40.50.1360:FF:000005">
    <property type="entry name" value="6-phosphogluconolactonase"/>
    <property type="match status" value="1"/>
</dbReference>
<dbReference type="PANTHER" id="PTHR11054:SF0">
    <property type="entry name" value="6-PHOSPHOGLUCONOLACTONASE"/>
    <property type="match status" value="1"/>
</dbReference>
<evidence type="ECO:0000256" key="6">
    <source>
        <dbReference type="RuleBase" id="RU365095"/>
    </source>
</evidence>
<comment type="similarity">
    <text evidence="3 6">Belongs to the glucosamine/galactosamine-6-phosphate isomerase family. 6-phosphogluconolactonase subfamily.</text>
</comment>
<evidence type="ECO:0000313" key="9">
    <source>
        <dbReference type="Proteomes" id="UP000242474"/>
    </source>
</evidence>
<dbReference type="InterPro" id="IPR005900">
    <property type="entry name" value="6-phosphogluconolactonase_DevB"/>
</dbReference>
<keyword evidence="9" id="KW-1185">Reference proteome</keyword>
<accession>A0A2G5B1U1</accession>
<dbReference type="NCBIfam" id="TIGR01198">
    <property type="entry name" value="pgl"/>
    <property type="match status" value="1"/>
</dbReference>
<feature type="domain" description="Glucosamine/galactosamine-6-phosphate isomerase" evidence="7">
    <location>
        <begin position="11"/>
        <end position="239"/>
    </location>
</feature>
<dbReference type="AlphaFoldDB" id="A0A2G5B1U1"/>
<comment type="function">
    <text evidence="6">Hydrolysis of 6-phosphogluconolactone to 6-phosphogluconate.</text>
</comment>
<organism evidence="8 9">
    <name type="scientific">Coemansia reversa (strain ATCC 12441 / NRRL 1564)</name>
    <dbReference type="NCBI Taxonomy" id="763665"/>
    <lineage>
        <taxon>Eukaryota</taxon>
        <taxon>Fungi</taxon>
        <taxon>Fungi incertae sedis</taxon>
        <taxon>Zoopagomycota</taxon>
        <taxon>Kickxellomycotina</taxon>
        <taxon>Kickxellomycetes</taxon>
        <taxon>Kickxellales</taxon>
        <taxon>Kickxellaceae</taxon>
        <taxon>Coemansia</taxon>
    </lineage>
</organism>
<dbReference type="GO" id="GO:0006098">
    <property type="term" value="P:pentose-phosphate shunt"/>
    <property type="evidence" value="ECO:0007669"/>
    <property type="project" value="UniProtKB-UniPathway"/>
</dbReference>
<dbReference type="CDD" id="cd01400">
    <property type="entry name" value="6PGL"/>
    <property type="match status" value="1"/>
</dbReference>
<dbReference type="GO" id="GO:0005975">
    <property type="term" value="P:carbohydrate metabolic process"/>
    <property type="evidence" value="ECO:0007669"/>
    <property type="project" value="UniProtKB-UniRule"/>
</dbReference>
<reference evidence="8 9" key="1">
    <citation type="journal article" date="2015" name="Genome Biol. Evol.">
        <title>Phylogenomic analyses indicate that early fungi evolved digesting cell walls of algal ancestors of land plants.</title>
        <authorList>
            <person name="Chang Y."/>
            <person name="Wang S."/>
            <person name="Sekimoto S."/>
            <person name="Aerts A.L."/>
            <person name="Choi C."/>
            <person name="Clum A."/>
            <person name="LaButti K.M."/>
            <person name="Lindquist E.A."/>
            <person name="Yee Ngan C."/>
            <person name="Ohm R.A."/>
            <person name="Salamov A.A."/>
            <person name="Grigoriev I.V."/>
            <person name="Spatafora J.W."/>
            <person name="Berbee M.L."/>
        </authorList>
    </citation>
    <scope>NUCLEOTIDE SEQUENCE [LARGE SCALE GENOMIC DNA]</scope>
    <source>
        <strain evidence="8 9">NRRL 1564</strain>
    </source>
</reference>
<dbReference type="Proteomes" id="UP000242474">
    <property type="component" value="Unassembled WGS sequence"/>
</dbReference>
<dbReference type="SUPFAM" id="SSF100950">
    <property type="entry name" value="NagB/RpiA/CoA transferase-like"/>
    <property type="match status" value="1"/>
</dbReference>
<evidence type="ECO:0000256" key="2">
    <source>
        <dbReference type="ARBA" id="ARBA00004961"/>
    </source>
</evidence>
<evidence type="ECO:0000256" key="5">
    <source>
        <dbReference type="ARBA" id="ARBA00022801"/>
    </source>
</evidence>
<dbReference type="Gene3D" id="3.40.50.1360">
    <property type="match status" value="1"/>
</dbReference>
<dbReference type="GO" id="GO:0017057">
    <property type="term" value="F:6-phosphogluconolactonase activity"/>
    <property type="evidence" value="ECO:0007669"/>
    <property type="project" value="UniProtKB-UniRule"/>
</dbReference>
<proteinExistence type="inferred from homology"/>
<evidence type="ECO:0000256" key="1">
    <source>
        <dbReference type="ARBA" id="ARBA00000832"/>
    </source>
</evidence>
<keyword evidence="5 6" id="KW-0378">Hydrolase</keyword>
<dbReference type="EMBL" id="KZ303554">
    <property type="protein sequence ID" value="PIA12966.1"/>
    <property type="molecule type" value="Genomic_DNA"/>
</dbReference>
<dbReference type="PANTHER" id="PTHR11054">
    <property type="entry name" value="6-PHOSPHOGLUCONOLACTONASE"/>
    <property type="match status" value="1"/>
</dbReference>
<protein>
    <recommendedName>
        <fullName evidence="4 6">6-phosphogluconolactonase</fullName>
        <shortName evidence="6">6PGL</shortName>
        <ecNumber evidence="4 6">3.1.1.31</ecNumber>
    </recommendedName>
</protein>
<evidence type="ECO:0000259" key="7">
    <source>
        <dbReference type="Pfam" id="PF01182"/>
    </source>
</evidence>
<evidence type="ECO:0000313" key="8">
    <source>
        <dbReference type="EMBL" id="PIA12966.1"/>
    </source>
</evidence>
<name>A0A2G5B1U1_COERN</name>
<dbReference type="InterPro" id="IPR006148">
    <property type="entry name" value="Glc/Gal-6P_isomerase"/>
</dbReference>
<dbReference type="OrthoDB" id="432544at2759"/>
<dbReference type="InterPro" id="IPR039104">
    <property type="entry name" value="6PGL"/>
</dbReference>
<dbReference type="STRING" id="763665.A0A2G5B1U1"/>
<gene>
    <name evidence="8" type="ORF">COEREDRAFT_83795</name>
</gene>
<dbReference type="EC" id="3.1.1.31" evidence="4 6"/>
<dbReference type="Pfam" id="PF01182">
    <property type="entry name" value="Glucosamine_iso"/>
    <property type="match status" value="1"/>
</dbReference>
<dbReference type="InterPro" id="IPR037171">
    <property type="entry name" value="NagB/RpiA_transferase-like"/>
</dbReference>
<evidence type="ECO:0000256" key="3">
    <source>
        <dbReference type="ARBA" id="ARBA00010662"/>
    </source>
</evidence>
<comment type="pathway">
    <text evidence="2 6">Carbohydrate degradation; pentose phosphate pathway; D-ribulose 5-phosphate from D-glucose 6-phosphate (oxidative stage): step 2/3.</text>
</comment>
<comment type="catalytic activity">
    <reaction evidence="1 6">
        <text>6-phospho-D-glucono-1,5-lactone + H2O = 6-phospho-D-gluconate + H(+)</text>
        <dbReference type="Rhea" id="RHEA:12556"/>
        <dbReference type="ChEBI" id="CHEBI:15377"/>
        <dbReference type="ChEBI" id="CHEBI:15378"/>
        <dbReference type="ChEBI" id="CHEBI:57955"/>
        <dbReference type="ChEBI" id="CHEBI:58759"/>
        <dbReference type="EC" id="3.1.1.31"/>
    </reaction>
</comment>
<sequence length="259" mass="28952">MSLSKVYSFPTNEKLSEALNEYVAHLSREAIARNGRFTIAFSGGSLPATVCRFLKDNKEVDFSKWYVFWADERCVTLDNEESNFKLLRKELLDHLVQTDRGIPPDQVMQINEDLVGDQNAAAEDYQEKLGSVFSGTTKIKYPELDCILLGIGPDGHTCSLFPNHPLLEEKTKWVAGLDDSPKEPPRRITLTYPVLNHASNVVFVANGAGKRKTIKKILDEKDVHLPASHVAPFKGTLSWFLDDAASKDLSETSPSPFKL</sequence>
<dbReference type="UniPathway" id="UPA00115">
    <property type="reaction ID" value="UER00409"/>
</dbReference>
<evidence type="ECO:0000256" key="4">
    <source>
        <dbReference type="ARBA" id="ARBA00013198"/>
    </source>
</evidence>